<dbReference type="InterPro" id="IPR003959">
    <property type="entry name" value="ATPase_AAA_core"/>
</dbReference>
<accession>A0A0A2JRJ0</accession>
<dbReference type="PRINTS" id="PR00819">
    <property type="entry name" value="CBXCFQXSUPER"/>
</dbReference>
<dbReference type="InterPro" id="IPR041627">
    <property type="entry name" value="AAA_lid_6"/>
</dbReference>
<dbReference type="InterPro" id="IPR000641">
    <property type="entry name" value="CbxX/CfxQ"/>
</dbReference>
<evidence type="ECO:0000256" key="2">
    <source>
        <dbReference type="ARBA" id="ARBA00022741"/>
    </source>
</evidence>
<dbReference type="Gene3D" id="1.10.8.60">
    <property type="match status" value="2"/>
</dbReference>
<feature type="domain" description="AAA+ ATPase" evidence="4">
    <location>
        <begin position="404"/>
        <end position="544"/>
    </location>
</feature>
<evidence type="ECO:0000256" key="3">
    <source>
        <dbReference type="ARBA" id="ARBA00022840"/>
    </source>
</evidence>
<dbReference type="PANTHER" id="PTHR43392:SF2">
    <property type="entry name" value="AAA-TYPE ATPASE FAMILY PROTEIN _ ANKYRIN REPEAT FAMILY PROTEIN"/>
    <property type="match status" value="1"/>
</dbReference>
<dbReference type="FunFam" id="3.40.50.300:FF:000216">
    <property type="entry name" value="Type VII secretion ATPase EccA"/>
    <property type="match status" value="1"/>
</dbReference>
<comment type="similarity">
    <text evidence="1">Belongs to the CbxX/CfxQ family.</text>
</comment>
<dbReference type="GeneID" id="27672909"/>
<evidence type="ECO:0000313" key="5">
    <source>
        <dbReference type="EMBL" id="KGO57238.1"/>
    </source>
</evidence>
<keyword evidence="2" id="KW-0547">Nucleotide-binding</keyword>
<dbReference type="CDD" id="cd00009">
    <property type="entry name" value="AAA"/>
    <property type="match status" value="2"/>
</dbReference>
<dbReference type="InterPro" id="IPR050773">
    <property type="entry name" value="CbxX/CfxQ_RuBisCO_ESX"/>
</dbReference>
<dbReference type="GO" id="GO:0016887">
    <property type="term" value="F:ATP hydrolysis activity"/>
    <property type="evidence" value="ECO:0007669"/>
    <property type="project" value="InterPro"/>
</dbReference>
<comment type="caution">
    <text evidence="5">The sequence shown here is derived from an EMBL/GenBank/DDBJ whole genome shotgun (WGS) entry which is preliminary data.</text>
</comment>
<proteinExistence type="inferred from homology"/>
<keyword evidence="3" id="KW-0067">ATP-binding</keyword>
<dbReference type="SUPFAM" id="SSF52540">
    <property type="entry name" value="P-loop containing nucleoside triphosphate hydrolases"/>
    <property type="match status" value="3"/>
</dbReference>
<evidence type="ECO:0000256" key="1">
    <source>
        <dbReference type="ARBA" id="ARBA00010378"/>
    </source>
</evidence>
<dbReference type="STRING" id="27334.A0A0A2JRJ0"/>
<name>A0A0A2JRJ0_PENEN</name>
<dbReference type="VEuPathDB" id="FungiDB:PEXP_061590"/>
<organism evidence="5 6">
    <name type="scientific">Penicillium expansum</name>
    <name type="common">Blue mold rot fungus</name>
    <dbReference type="NCBI Taxonomy" id="27334"/>
    <lineage>
        <taxon>Eukaryota</taxon>
        <taxon>Fungi</taxon>
        <taxon>Dikarya</taxon>
        <taxon>Ascomycota</taxon>
        <taxon>Pezizomycotina</taxon>
        <taxon>Eurotiomycetes</taxon>
        <taxon>Eurotiomycetidae</taxon>
        <taxon>Eurotiales</taxon>
        <taxon>Aspergillaceae</taxon>
        <taxon>Penicillium</taxon>
    </lineage>
</organism>
<dbReference type="SMART" id="SM00382">
    <property type="entry name" value="AAA"/>
    <property type="match status" value="3"/>
</dbReference>
<dbReference type="PANTHER" id="PTHR43392">
    <property type="entry name" value="AAA-TYPE ATPASE FAMILY PROTEIN / ANKYRIN REPEAT FAMILY PROTEIN"/>
    <property type="match status" value="1"/>
</dbReference>
<dbReference type="AlphaFoldDB" id="A0A0A2JRJ0"/>
<dbReference type="InterPro" id="IPR003593">
    <property type="entry name" value="AAA+_ATPase"/>
</dbReference>
<dbReference type="GO" id="GO:0005524">
    <property type="term" value="F:ATP binding"/>
    <property type="evidence" value="ECO:0007669"/>
    <property type="project" value="UniProtKB-KW"/>
</dbReference>
<sequence length="890" mass="99351">MCMSQSNQPDQQVPISPALENSEISTDPKCLFLTPEASKSSGSSLNLSTSAENLIGECGNSLEERLTLDPMPFVPQPLVNNPFDQAPQNADAEWRKRKQRGETSEVIDELMNYQGMQAVKETFLAVKSHVDICKKQGRDPKLDRYNIVFQGNPGTGKTTVARLYAKLLHEIGILDCDYVKETSGVILAARDTLYLKRKLKRMLFNGGVLFIDEAYQLVSPHADIQGKRALDLILKTMEDNIGRLVVIFTGHKEEMEAFFEHQPGLPGRIPNIDSQYHGQMKVEGGFDGLAMRIAIQRLAESSNSRSFGNTRTVDNLSTQISRRQSQRLCQMATSNPQNDPDYLLFTQDDIIGPEPLKAGNNSAAMTHLQSLVGIDNVKKYVQSMVRLMQANYQRELRGIKPRRLPLNQLFVGQPGTGKTTVARLYGSILADLGILSRGDVVLKTPADFIGDCVGKSERLTQKILDASVGKVLVIDEAYMLDPGDPGREQDRFKTGVLDTIVANIQGSPNEDRCIIMVGYEDRITDMFHHANPGLRRRFNINNMCRFENYNISQLDQILSLKMREQDLTCTPEARKVAHDILQRASTRPSFANASEVESCLAQAKANFEARLNSQELEDVLFDDTLQAHDFDKDLDRTKLDCRDLLEGEVQESVIQKFISYQTRFHAAKQRGLDVGFLVPTRFIFKGPPGTGKRTTAQAMGRFFYNIELLPTDEVLQYSTVDFVGEYVGSTPPKTRKLLAKALGKVVFIDNVDRLGAGHYETEAVNEIVHFLNQRAHDGKIVVILAGGNAEINSLFSKHSNLAGPFPEEMEFNGLSAKTCISLLDRKLRSKGIDIEPTLQSAGIDCHDLKLEMLFEKMQYLSDWRNSHDGNYLANEILGKSLESMGSGNAL</sequence>
<evidence type="ECO:0000313" key="6">
    <source>
        <dbReference type="Proteomes" id="UP000030143"/>
    </source>
</evidence>
<dbReference type="Proteomes" id="UP000030143">
    <property type="component" value="Unassembled WGS sequence"/>
</dbReference>
<reference evidence="5 6" key="1">
    <citation type="journal article" date="2015" name="Mol. Plant Microbe Interact.">
        <title>Genome, transcriptome, and functional analyses of Penicillium expansum provide new insights into secondary metabolism and pathogenicity.</title>
        <authorList>
            <person name="Ballester A.R."/>
            <person name="Marcet-Houben M."/>
            <person name="Levin E."/>
            <person name="Sela N."/>
            <person name="Selma-Lazaro C."/>
            <person name="Carmona L."/>
            <person name="Wisniewski M."/>
            <person name="Droby S."/>
            <person name="Gonzalez-Candelas L."/>
            <person name="Gabaldon T."/>
        </authorList>
    </citation>
    <scope>NUCLEOTIDE SEQUENCE [LARGE SCALE GENOMIC DNA]</scope>
    <source>
        <strain evidence="5 6">MD-8</strain>
    </source>
</reference>
<dbReference type="Pfam" id="PF17866">
    <property type="entry name" value="AAA_lid_6"/>
    <property type="match status" value="2"/>
</dbReference>
<feature type="domain" description="AAA+ ATPase" evidence="4">
    <location>
        <begin position="143"/>
        <end position="275"/>
    </location>
</feature>
<dbReference type="Gene3D" id="3.40.50.300">
    <property type="entry name" value="P-loop containing nucleotide triphosphate hydrolases"/>
    <property type="match status" value="3"/>
</dbReference>
<keyword evidence="6" id="KW-1185">Reference proteome</keyword>
<dbReference type="InterPro" id="IPR027417">
    <property type="entry name" value="P-loop_NTPase"/>
</dbReference>
<protein>
    <submittedName>
        <fullName evidence="5">ATPase, AAA-type, core</fullName>
    </submittedName>
</protein>
<dbReference type="HOGENOM" id="CLU_006450_0_0_1"/>
<evidence type="ECO:0000259" key="4">
    <source>
        <dbReference type="SMART" id="SM00382"/>
    </source>
</evidence>
<dbReference type="Pfam" id="PF00004">
    <property type="entry name" value="AAA"/>
    <property type="match status" value="3"/>
</dbReference>
<dbReference type="RefSeq" id="XP_016598926.1">
    <property type="nucleotide sequence ID" value="XM_016737490.1"/>
</dbReference>
<feature type="domain" description="AAA+ ATPase" evidence="4">
    <location>
        <begin position="678"/>
        <end position="815"/>
    </location>
</feature>
<dbReference type="EMBL" id="JQFZ01000150">
    <property type="protein sequence ID" value="KGO57238.1"/>
    <property type="molecule type" value="Genomic_DNA"/>
</dbReference>
<gene>
    <name evidence="5" type="ORF">PEX2_002120</name>
</gene>